<keyword evidence="3 6" id="KW-0195">Cyclin</keyword>
<keyword evidence="2" id="KW-0132">Cell division</keyword>
<dbReference type="PROSITE" id="PS00292">
    <property type="entry name" value="CYCLINS"/>
    <property type="match status" value="1"/>
</dbReference>
<dbReference type="InterPro" id="IPR039361">
    <property type="entry name" value="Cyclin"/>
</dbReference>
<evidence type="ECO:0000313" key="9">
    <source>
        <dbReference type="Proteomes" id="UP001603857"/>
    </source>
</evidence>
<evidence type="ECO:0000313" key="8">
    <source>
        <dbReference type="EMBL" id="KAL2346453.1"/>
    </source>
</evidence>
<keyword evidence="9" id="KW-1185">Reference proteome</keyword>
<dbReference type="Pfam" id="PF02984">
    <property type="entry name" value="Cyclin_C"/>
    <property type="match status" value="1"/>
</dbReference>
<keyword evidence="4" id="KW-0131">Cell cycle</keyword>
<evidence type="ECO:0000256" key="1">
    <source>
        <dbReference type="ARBA" id="ARBA00011177"/>
    </source>
</evidence>
<evidence type="ECO:0000256" key="4">
    <source>
        <dbReference type="ARBA" id="ARBA00023306"/>
    </source>
</evidence>
<dbReference type="InterPro" id="IPR013763">
    <property type="entry name" value="Cyclin-like_dom"/>
</dbReference>
<gene>
    <name evidence="8" type="ORF">Fmac_000453</name>
</gene>
<dbReference type="PANTHER" id="PTHR10177">
    <property type="entry name" value="CYCLINS"/>
    <property type="match status" value="1"/>
</dbReference>
<feature type="domain" description="Cyclin-like" evidence="7">
    <location>
        <begin position="113"/>
        <end position="197"/>
    </location>
</feature>
<evidence type="ECO:0000256" key="6">
    <source>
        <dbReference type="RuleBase" id="RU000383"/>
    </source>
</evidence>
<dbReference type="AlphaFoldDB" id="A0ABD1NEA3"/>
<dbReference type="InterPro" id="IPR006671">
    <property type="entry name" value="Cyclin_N"/>
</dbReference>
<evidence type="ECO:0000259" key="7">
    <source>
        <dbReference type="SMART" id="SM00385"/>
    </source>
</evidence>
<comment type="subunit">
    <text evidence="1">Interacts with the CDC2 protein kinase to form a serine/threonine kinase holoenzyme complex also known as maturation promoting factor (MPF). The cyclin subunit imparts substrate specificity to the complex.</text>
</comment>
<dbReference type="EMBL" id="JBGMDY010000001">
    <property type="protein sequence ID" value="KAL2346453.1"/>
    <property type="molecule type" value="Genomic_DNA"/>
</dbReference>
<dbReference type="Pfam" id="PF00134">
    <property type="entry name" value="Cyclin_N"/>
    <property type="match status" value="1"/>
</dbReference>
<dbReference type="InterPro" id="IPR048258">
    <property type="entry name" value="Cyclins_cyclin-box"/>
</dbReference>
<sequence length="272" mass="30868">MKTRAAAKRRANQTLNQPLKKQRVILGELINFPNLSDPQPKCAPFSKKKLSSANKTHDDNDAESNVNAAAAFVFDVYNYLHALETEKKRRPMVDYIEGVQKEVAISMRGILVDWLVEVAEKYKLLSDTLHLTISYIDRVLSLNAVSKPRLQLLGVSSMLIASKYEEISPPHVEEFCFITDNTYDKAEVISMEAEILKALDFELGNPTVKTFLRRFTGLACEKKRASSLQFEFMSYYLAELSLLEYYCLKFLPSLVAASVRKVMTLHLSFGLI</sequence>
<dbReference type="SUPFAM" id="SSF47954">
    <property type="entry name" value="Cyclin-like"/>
    <property type="match status" value="2"/>
</dbReference>
<protein>
    <recommendedName>
        <fullName evidence="5">B-like cyclin</fullName>
    </recommendedName>
</protein>
<organism evidence="8 9">
    <name type="scientific">Flemingia macrophylla</name>
    <dbReference type="NCBI Taxonomy" id="520843"/>
    <lineage>
        <taxon>Eukaryota</taxon>
        <taxon>Viridiplantae</taxon>
        <taxon>Streptophyta</taxon>
        <taxon>Embryophyta</taxon>
        <taxon>Tracheophyta</taxon>
        <taxon>Spermatophyta</taxon>
        <taxon>Magnoliopsida</taxon>
        <taxon>eudicotyledons</taxon>
        <taxon>Gunneridae</taxon>
        <taxon>Pentapetalae</taxon>
        <taxon>rosids</taxon>
        <taxon>fabids</taxon>
        <taxon>Fabales</taxon>
        <taxon>Fabaceae</taxon>
        <taxon>Papilionoideae</taxon>
        <taxon>50 kb inversion clade</taxon>
        <taxon>NPAAA clade</taxon>
        <taxon>indigoferoid/millettioid clade</taxon>
        <taxon>Phaseoleae</taxon>
        <taxon>Flemingia</taxon>
    </lineage>
</organism>
<dbReference type="GO" id="GO:0051301">
    <property type="term" value="P:cell division"/>
    <property type="evidence" value="ECO:0007669"/>
    <property type="project" value="UniProtKB-KW"/>
</dbReference>
<evidence type="ECO:0000256" key="2">
    <source>
        <dbReference type="ARBA" id="ARBA00022618"/>
    </source>
</evidence>
<name>A0ABD1NEA3_9FABA</name>
<dbReference type="Proteomes" id="UP001603857">
    <property type="component" value="Unassembled WGS sequence"/>
</dbReference>
<comment type="similarity">
    <text evidence="6">Belongs to the cyclin family.</text>
</comment>
<reference evidence="8 9" key="1">
    <citation type="submission" date="2024-08" db="EMBL/GenBank/DDBJ databases">
        <title>Insights into the chromosomal genome structure of Flemingia macrophylla.</title>
        <authorList>
            <person name="Ding Y."/>
            <person name="Zhao Y."/>
            <person name="Bi W."/>
            <person name="Wu M."/>
            <person name="Zhao G."/>
            <person name="Gong Y."/>
            <person name="Li W."/>
            <person name="Zhang P."/>
        </authorList>
    </citation>
    <scope>NUCLEOTIDE SEQUENCE [LARGE SCALE GENOMIC DNA]</scope>
    <source>
        <strain evidence="8">DYQJB</strain>
        <tissue evidence="8">Leaf</tissue>
    </source>
</reference>
<dbReference type="Gene3D" id="1.10.472.10">
    <property type="entry name" value="Cyclin-like"/>
    <property type="match status" value="2"/>
</dbReference>
<evidence type="ECO:0000256" key="5">
    <source>
        <dbReference type="ARBA" id="ARBA00032263"/>
    </source>
</evidence>
<dbReference type="InterPro" id="IPR036915">
    <property type="entry name" value="Cyclin-like_sf"/>
</dbReference>
<proteinExistence type="inferred from homology"/>
<dbReference type="FunFam" id="1.10.472.10:FF:000001">
    <property type="entry name" value="G2/mitotic-specific cyclin"/>
    <property type="match status" value="1"/>
</dbReference>
<dbReference type="SMART" id="SM00385">
    <property type="entry name" value="CYCLIN"/>
    <property type="match status" value="1"/>
</dbReference>
<evidence type="ECO:0000256" key="3">
    <source>
        <dbReference type="ARBA" id="ARBA00023127"/>
    </source>
</evidence>
<dbReference type="InterPro" id="IPR004367">
    <property type="entry name" value="Cyclin_C-dom"/>
</dbReference>
<accession>A0ABD1NEA3</accession>
<comment type="caution">
    <text evidence="8">The sequence shown here is derived from an EMBL/GenBank/DDBJ whole genome shotgun (WGS) entry which is preliminary data.</text>
</comment>